<dbReference type="EMBL" id="JAOPHQ010000568">
    <property type="protein sequence ID" value="KAK0154406.1"/>
    <property type="molecule type" value="Genomic_DNA"/>
</dbReference>
<proteinExistence type="predicted"/>
<organism evidence="1 2">
    <name type="scientific">Merluccius polli</name>
    <name type="common">Benguela hake</name>
    <name type="synonym">Merluccius cadenati</name>
    <dbReference type="NCBI Taxonomy" id="89951"/>
    <lineage>
        <taxon>Eukaryota</taxon>
        <taxon>Metazoa</taxon>
        <taxon>Chordata</taxon>
        <taxon>Craniata</taxon>
        <taxon>Vertebrata</taxon>
        <taxon>Euteleostomi</taxon>
        <taxon>Actinopterygii</taxon>
        <taxon>Neopterygii</taxon>
        <taxon>Teleostei</taxon>
        <taxon>Neoteleostei</taxon>
        <taxon>Acanthomorphata</taxon>
        <taxon>Zeiogadaria</taxon>
        <taxon>Gadariae</taxon>
        <taxon>Gadiformes</taxon>
        <taxon>Gadoidei</taxon>
        <taxon>Merlucciidae</taxon>
        <taxon>Merluccius</taxon>
    </lineage>
</organism>
<protein>
    <submittedName>
        <fullName evidence="1">Uncharacterized protein</fullName>
    </submittedName>
</protein>
<evidence type="ECO:0000313" key="2">
    <source>
        <dbReference type="Proteomes" id="UP001174136"/>
    </source>
</evidence>
<dbReference type="AlphaFoldDB" id="A0AA47NA47"/>
<name>A0AA47NA47_MERPO</name>
<keyword evidence="2" id="KW-1185">Reference proteome</keyword>
<sequence>MAAVDANYKLIYASVGSQGRVLDAGLFAHSDLHKAMERGLLNFPPPEPLPNSDIMMPYVCGR</sequence>
<dbReference type="Proteomes" id="UP001174136">
    <property type="component" value="Unassembled WGS sequence"/>
</dbReference>
<accession>A0AA47NA47</accession>
<comment type="caution">
    <text evidence="1">The sequence shown here is derived from an EMBL/GenBank/DDBJ whole genome shotgun (WGS) entry which is preliminary data.</text>
</comment>
<evidence type="ECO:0000313" key="1">
    <source>
        <dbReference type="EMBL" id="KAK0154406.1"/>
    </source>
</evidence>
<gene>
    <name evidence="1" type="ORF">N1851_003515</name>
</gene>
<reference evidence="1" key="1">
    <citation type="journal article" date="2023" name="Front. Mar. Sci.">
        <title>A new Merluccius polli reference genome to investigate the effects of global change in West African waters.</title>
        <authorList>
            <person name="Mateo J.L."/>
            <person name="Blanco-Fernandez C."/>
            <person name="Garcia-Vazquez E."/>
            <person name="Machado-Schiaffino G."/>
        </authorList>
    </citation>
    <scope>NUCLEOTIDE SEQUENCE</scope>
    <source>
        <strain evidence="1">C29</strain>
        <tissue evidence="1">Fin</tissue>
    </source>
</reference>